<reference evidence="1 2" key="1">
    <citation type="submission" date="2023-04" db="EMBL/GenBank/DDBJ databases">
        <title>Genome of Basidiobolus ranarum AG-B5.</title>
        <authorList>
            <person name="Stajich J.E."/>
            <person name="Carter-House D."/>
            <person name="Gryganskyi A."/>
        </authorList>
    </citation>
    <scope>NUCLEOTIDE SEQUENCE [LARGE SCALE GENOMIC DNA]</scope>
    <source>
        <strain evidence="1 2">AG-B5</strain>
    </source>
</reference>
<evidence type="ECO:0000313" key="1">
    <source>
        <dbReference type="EMBL" id="KAK9768220.1"/>
    </source>
</evidence>
<proteinExistence type="predicted"/>
<gene>
    <name evidence="1" type="ORF">K7432_001297</name>
</gene>
<name>A0ABR2X354_9FUNG</name>
<protein>
    <submittedName>
        <fullName evidence="1">Uncharacterized protein</fullName>
    </submittedName>
</protein>
<evidence type="ECO:0000313" key="2">
    <source>
        <dbReference type="Proteomes" id="UP001479436"/>
    </source>
</evidence>
<sequence>MKFSLLLVIGAAYAAENFAPPLLANSTCADIYRGMYAKCRANALGIPCSTTDDFCNCRQSQNLAKCISYCFSDPIIYANLPRQEEESYKWCINVPSSLLYPTSTSAPTPTSVLNNTLVNNLLNSASPLQSAKLLAVSAVLAGLLICVV</sequence>
<organism evidence="1 2">
    <name type="scientific">Basidiobolus ranarum</name>
    <dbReference type="NCBI Taxonomy" id="34480"/>
    <lineage>
        <taxon>Eukaryota</taxon>
        <taxon>Fungi</taxon>
        <taxon>Fungi incertae sedis</taxon>
        <taxon>Zoopagomycota</taxon>
        <taxon>Entomophthoromycotina</taxon>
        <taxon>Basidiobolomycetes</taxon>
        <taxon>Basidiobolales</taxon>
        <taxon>Basidiobolaceae</taxon>
        <taxon>Basidiobolus</taxon>
    </lineage>
</organism>
<dbReference type="EMBL" id="JASJQH010000028">
    <property type="protein sequence ID" value="KAK9768220.1"/>
    <property type="molecule type" value="Genomic_DNA"/>
</dbReference>
<comment type="caution">
    <text evidence="1">The sequence shown here is derived from an EMBL/GenBank/DDBJ whole genome shotgun (WGS) entry which is preliminary data.</text>
</comment>
<keyword evidence="2" id="KW-1185">Reference proteome</keyword>
<dbReference type="Proteomes" id="UP001479436">
    <property type="component" value="Unassembled WGS sequence"/>
</dbReference>
<accession>A0ABR2X354</accession>